<sequence length="85" mass="9339">MTPCLHEYPPTIERYLPLASPKCMDAIIAAPIGGALIDIPSSPPMLRRAQTHSPQTLLRYSRIHGRCGRSDELLFAEKAILTLGV</sequence>
<gene>
    <name evidence="1" type="ORF">CDAR_116161</name>
</gene>
<dbReference type="Proteomes" id="UP001054837">
    <property type="component" value="Unassembled WGS sequence"/>
</dbReference>
<accession>A0AAV4SK63</accession>
<proteinExistence type="predicted"/>
<protein>
    <submittedName>
        <fullName evidence="1">Uncharacterized protein</fullName>
    </submittedName>
</protein>
<comment type="caution">
    <text evidence="1">The sequence shown here is derived from an EMBL/GenBank/DDBJ whole genome shotgun (WGS) entry which is preliminary data.</text>
</comment>
<evidence type="ECO:0000313" key="2">
    <source>
        <dbReference type="Proteomes" id="UP001054837"/>
    </source>
</evidence>
<dbReference type="EMBL" id="BPLQ01007952">
    <property type="protein sequence ID" value="GIY33576.1"/>
    <property type="molecule type" value="Genomic_DNA"/>
</dbReference>
<keyword evidence="2" id="KW-1185">Reference proteome</keyword>
<name>A0AAV4SK63_9ARAC</name>
<organism evidence="1 2">
    <name type="scientific">Caerostris darwini</name>
    <dbReference type="NCBI Taxonomy" id="1538125"/>
    <lineage>
        <taxon>Eukaryota</taxon>
        <taxon>Metazoa</taxon>
        <taxon>Ecdysozoa</taxon>
        <taxon>Arthropoda</taxon>
        <taxon>Chelicerata</taxon>
        <taxon>Arachnida</taxon>
        <taxon>Araneae</taxon>
        <taxon>Araneomorphae</taxon>
        <taxon>Entelegynae</taxon>
        <taxon>Araneoidea</taxon>
        <taxon>Araneidae</taxon>
        <taxon>Caerostris</taxon>
    </lineage>
</organism>
<evidence type="ECO:0000313" key="1">
    <source>
        <dbReference type="EMBL" id="GIY33576.1"/>
    </source>
</evidence>
<dbReference type="AlphaFoldDB" id="A0AAV4SK63"/>
<reference evidence="1 2" key="1">
    <citation type="submission" date="2021-06" db="EMBL/GenBank/DDBJ databases">
        <title>Caerostris darwini draft genome.</title>
        <authorList>
            <person name="Kono N."/>
            <person name="Arakawa K."/>
        </authorList>
    </citation>
    <scope>NUCLEOTIDE SEQUENCE [LARGE SCALE GENOMIC DNA]</scope>
</reference>